<feature type="transmembrane region" description="Helical" evidence="1">
    <location>
        <begin position="65"/>
        <end position="81"/>
    </location>
</feature>
<feature type="transmembrane region" description="Helical" evidence="1">
    <location>
        <begin position="6"/>
        <end position="28"/>
    </location>
</feature>
<keyword evidence="1" id="KW-0812">Transmembrane</keyword>
<feature type="transmembrane region" description="Helical" evidence="1">
    <location>
        <begin position="40"/>
        <end position="59"/>
    </location>
</feature>
<gene>
    <name evidence="2" type="ORF">HH216_06900</name>
</gene>
<keyword evidence="1" id="KW-1133">Transmembrane helix</keyword>
<protein>
    <submittedName>
        <fullName evidence="2">DUF2306 domain-containing protein</fullName>
    </submittedName>
</protein>
<feature type="transmembrane region" description="Helical" evidence="1">
    <location>
        <begin position="101"/>
        <end position="121"/>
    </location>
</feature>
<sequence>MHTLIIAITIIHVLAGTVALLVGLVSMFSKKGGKAHNRSGLVYVWGMIVVAATALPMCALQPFKLFRLFLTGIAVLSFYLCMTGWRATKQKKSGPTPADRLLTYVALVVSVGMMGFGAYLLKDGVSVFAILFPFFGFLTFKNAWYDAKLFSRTPEKMHWFYHHIARMGGSYIATFTAFLVNNMYRMMPVGTPEWVGTIGWIAPTLVGGVLIARTIRHYKQKFDRPKTVLA</sequence>
<keyword evidence="3" id="KW-1185">Reference proteome</keyword>
<feature type="transmembrane region" description="Helical" evidence="1">
    <location>
        <begin position="194"/>
        <end position="215"/>
    </location>
</feature>
<name>A0A7L5DKX6_9BACT</name>
<dbReference type="Proteomes" id="UP000501128">
    <property type="component" value="Chromosome"/>
</dbReference>
<dbReference type="KEGG" id="srho:HH216_06900"/>
<organism evidence="2 3">
    <name type="scientific">Spirosoma rhododendri</name>
    <dbReference type="NCBI Taxonomy" id="2728024"/>
    <lineage>
        <taxon>Bacteria</taxon>
        <taxon>Pseudomonadati</taxon>
        <taxon>Bacteroidota</taxon>
        <taxon>Cytophagia</taxon>
        <taxon>Cytophagales</taxon>
        <taxon>Cytophagaceae</taxon>
        <taxon>Spirosoma</taxon>
    </lineage>
</organism>
<dbReference type="EMBL" id="CP051677">
    <property type="protein sequence ID" value="QJD78182.1"/>
    <property type="molecule type" value="Genomic_DNA"/>
</dbReference>
<feature type="transmembrane region" description="Helical" evidence="1">
    <location>
        <begin position="164"/>
        <end position="182"/>
    </location>
</feature>
<feature type="transmembrane region" description="Helical" evidence="1">
    <location>
        <begin position="127"/>
        <end position="144"/>
    </location>
</feature>
<dbReference type="AlphaFoldDB" id="A0A7L5DKX6"/>
<evidence type="ECO:0000313" key="3">
    <source>
        <dbReference type="Proteomes" id="UP000501128"/>
    </source>
</evidence>
<proteinExistence type="predicted"/>
<keyword evidence="1" id="KW-0472">Membrane</keyword>
<accession>A0A7L5DKX6</accession>
<evidence type="ECO:0000313" key="2">
    <source>
        <dbReference type="EMBL" id="QJD78182.1"/>
    </source>
</evidence>
<reference evidence="2 3" key="1">
    <citation type="submission" date="2020-04" db="EMBL/GenBank/DDBJ databases">
        <title>Genome sequencing of novel species.</title>
        <authorList>
            <person name="Heo J."/>
            <person name="Kim S.-J."/>
            <person name="Kim J.-S."/>
            <person name="Hong S.-B."/>
            <person name="Kwon S.-W."/>
        </authorList>
    </citation>
    <scope>NUCLEOTIDE SEQUENCE [LARGE SCALE GENOMIC DNA]</scope>
    <source>
        <strain evidence="2 3">CJU-R4</strain>
    </source>
</reference>
<dbReference type="RefSeq" id="WP_169550124.1">
    <property type="nucleotide sequence ID" value="NZ_CP051677.1"/>
</dbReference>
<evidence type="ECO:0000256" key="1">
    <source>
        <dbReference type="SAM" id="Phobius"/>
    </source>
</evidence>